<keyword evidence="2" id="KW-0963">Cytoplasm</keyword>
<evidence type="ECO:0000256" key="6">
    <source>
        <dbReference type="SAM" id="MobiDB-lite"/>
    </source>
</evidence>
<feature type="compositionally biased region" description="Pro residues" evidence="6">
    <location>
        <begin position="137"/>
        <end position="146"/>
    </location>
</feature>
<evidence type="ECO:0000256" key="3">
    <source>
        <dbReference type="ARBA" id="ARBA00022574"/>
    </source>
</evidence>
<organism evidence="7 8">
    <name type="scientific">Rhodotorula diobovata</name>
    <dbReference type="NCBI Taxonomy" id="5288"/>
    <lineage>
        <taxon>Eukaryota</taxon>
        <taxon>Fungi</taxon>
        <taxon>Dikarya</taxon>
        <taxon>Basidiomycota</taxon>
        <taxon>Pucciniomycotina</taxon>
        <taxon>Microbotryomycetes</taxon>
        <taxon>Sporidiobolales</taxon>
        <taxon>Sporidiobolaceae</taxon>
        <taxon>Rhodotorula</taxon>
    </lineage>
</organism>
<evidence type="ECO:0000313" key="7">
    <source>
        <dbReference type="EMBL" id="TNY22338.1"/>
    </source>
</evidence>
<gene>
    <name evidence="7" type="ORF">DMC30DRAFT_415230</name>
</gene>
<feature type="coiled-coil region" evidence="5">
    <location>
        <begin position="973"/>
        <end position="1000"/>
    </location>
</feature>
<feature type="region of interest" description="Disordered" evidence="6">
    <location>
        <begin position="1"/>
        <end position="176"/>
    </location>
</feature>
<sequence>MPAGPRSPAQDSLLALFSRPHPAADSPQHDRPAAPPAPLDHDGHQEGPRQPAPPIDRRGSDLLSLLQGTSSPSPSGPLGSPHGAADSGRLPSPSSPPGGNARQLLGLLMGNGSPVAKSPVTAVANGGRPSSTTTSIQPPPPPPPLSSVPSHVRAQSPTSGSDTSEATTSTSVRAPVVPPAAADGVITHEHLAAQCLSPDAASSPPDTTFPGLRLPRSAHPPTEPQHLSISLADAHADSLAPSLPPTTPITLLSLPGAFPGAQRAAGLWEGGIAYATGGGKGRVRVIDRESGARVLLKGSKSGDVKELRVAPGAVGGRRRIATVSEEGVAAVWEVADSFGSEGEADARRVRDAALPASARLVRFNLDPSSQTLAIVCRDSTIHFVSLSGDAEPRKISVDGDVVDAAFSAAGAQFVVVGRDGRYTLYSTQGLSATRTGVVPLAEGAQVDQLAVLEPADSGGPAALAISSQQGTHVSLVTLDRDAEPSDITFTAPPGTPNFWGQVAYHAPTQSLLVSNSLRGSIYSFRLAFPTTPSQNVRIAHVLEQPTAEPVIGFVLDALPSADPPGAASSSAAPYAVSPKTSPVTTAAFGALVLHPRGVSHISLVGTLPRASSRPASPSTAGTTTDDDELGNLAALTAGRRTSLEGSIYVASEVSVRVDEPETDELSLKAAVQPGGSSSPARSPVQGNEAAPPATEALALEPLLPKPLADVAAQEPALGDLGNGIGGARTPVAELAPSPASSGADGIRLAGPVVNAAIRSMKARQQQQQQQQQQAGPASPAALTSGENGAVAGKEREKDADVESAVVRELRRIETVLPDQIGKAVSRELDKHVSHLEQHSAASATASTSRDDALVAAVQQNVTVHVARAVEGVVASQVGGVVERAVRAQMGRSVEEAIARALPLELEKQLNRPALSFALSSSIATTIAPPLERHLTSTLVKLVVPALEAKLSTAVDNVLGSIRMEMVDVRKEVVQEQSGAVRILEDEVASLREEVSTLKAMMEQMHSLVLKQGSEHRSARAAAASPRVPQQPPSLAAPPHGQQQQQQQQQQQHRHVSQPFVNVSAAPDAHHPLRRSQPASSSTPPTVPVAMHALPPIPRAATPPERYEELFTEAMQPQHEPSFVSLQHLVASSPLSRLDAVFPPPPALPKITMAVVLSLAYRLSQVVAERQGPLDDEGKKQLLWLRKAIAACDGKQPPELLALIPRILTNVVDNLSVRGRALVALHDHAGANDVRLVHQYAHARLSLFVRPGLAGQAQGGFEEFRR</sequence>
<keyword evidence="8" id="KW-1185">Reference proteome</keyword>
<evidence type="ECO:0000256" key="1">
    <source>
        <dbReference type="ARBA" id="ARBA00004496"/>
    </source>
</evidence>
<name>A0A5C5FZT6_9BASI</name>
<dbReference type="EMBL" id="SOZI01000027">
    <property type="protein sequence ID" value="TNY22338.1"/>
    <property type="molecule type" value="Genomic_DNA"/>
</dbReference>
<feature type="compositionally biased region" description="Low complexity" evidence="6">
    <location>
        <begin position="1041"/>
        <end position="1050"/>
    </location>
</feature>
<comment type="caution">
    <text evidence="7">The sequence shown here is derived from an EMBL/GenBank/DDBJ whole genome shotgun (WGS) entry which is preliminary data.</text>
</comment>
<protein>
    <submittedName>
        <fullName evidence="7">Proteophosphoglycan ppg4</fullName>
    </submittedName>
</protein>
<dbReference type="AlphaFoldDB" id="A0A5C5FZT6"/>
<dbReference type="SUPFAM" id="SSF101908">
    <property type="entry name" value="Putative isomerase YbhE"/>
    <property type="match status" value="1"/>
</dbReference>
<comment type="subcellular location">
    <subcellularLocation>
        <location evidence="1">Cytoplasm</location>
    </subcellularLocation>
</comment>
<dbReference type="Proteomes" id="UP000311382">
    <property type="component" value="Unassembled WGS sequence"/>
</dbReference>
<evidence type="ECO:0000256" key="4">
    <source>
        <dbReference type="ARBA" id="ARBA00022737"/>
    </source>
</evidence>
<feature type="compositionally biased region" description="Low complexity" evidence="6">
    <location>
        <begin position="608"/>
        <end position="623"/>
    </location>
</feature>
<feature type="region of interest" description="Disordered" evidence="6">
    <location>
        <begin position="669"/>
        <end position="692"/>
    </location>
</feature>
<feature type="compositionally biased region" description="Low complexity" evidence="6">
    <location>
        <begin position="166"/>
        <end position="176"/>
    </location>
</feature>
<evidence type="ECO:0000256" key="2">
    <source>
        <dbReference type="ARBA" id="ARBA00022490"/>
    </source>
</evidence>
<dbReference type="GO" id="GO:0031087">
    <property type="term" value="P:deadenylation-independent decapping of nuclear-transcribed mRNA"/>
    <property type="evidence" value="ECO:0007669"/>
    <property type="project" value="InterPro"/>
</dbReference>
<feature type="region of interest" description="Disordered" evidence="6">
    <location>
        <begin position="608"/>
        <end position="629"/>
    </location>
</feature>
<keyword evidence="5" id="KW-0175">Coiled coil</keyword>
<keyword evidence="4" id="KW-0677">Repeat</keyword>
<feature type="region of interest" description="Disordered" evidence="6">
    <location>
        <begin position="1011"/>
        <end position="1056"/>
    </location>
</feature>
<keyword evidence="3" id="KW-0853">WD repeat</keyword>
<feature type="region of interest" description="Disordered" evidence="6">
    <location>
        <begin position="759"/>
        <end position="802"/>
    </location>
</feature>
<evidence type="ECO:0000313" key="8">
    <source>
        <dbReference type="Proteomes" id="UP000311382"/>
    </source>
</evidence>
<reference evidence="7 8" key="1">
    <citation type="submission" date="2019-03" db="EMBL/GenBank/DDBJ databases">
        <title>Rhodosporidium diobovatum UCD-FST 08-225 genome sequencing, assembly, and annotation.</title>
        <authorList>
            <person name="Fakankun I.U."/>
            <person name="Fristensky B."/>
            <person name="Levin D.B."/>
        </authorList>
    </citation>
    <scope>NUCLEOTIDE SEQUENCE [LARGE SCALE GENOMIC DNA]</scope>
    <source>
        <strain evidence="7 8">UCD-FST 08-225</strain>
    </source>
</reference>
<evidence type="ECO:0000256" key="5">
    <source>
        <dbReference type="SAM" id="Coils"/>
    </source>
</evidence>
<feature type="compositionally biased region" description="Basic and acidic residues" evidence="6">
    <location>
        <begin position="792"/>
        <end position="802"/>
    </location>
</feature>
<dbReference type="InterPro" id="IPR045152">
    <property type="entry name" value="EDC4-like"/>
</dbReference>
<dbReference type="Gene3D" id="2.130.10.10">
    <property type="entry name" value="YVTN repeat-like/Quinoprotein amine dehydrogenase"/>
    <property type="match status" value="1"/>
</dbReference>
<feature type="compositionally biased region" description="Low complexity" evidence="6">
    <location>
        <begin position="62"/>
        <end position="92"/>
    </location>
</feature>
<feature type="region of interest" description="Disordered" evidence="6">
    <location>
        <begin position="197"/>
        <end position="225"/>
    </location>
</feature>
<feature type="compositionally biased region" description="Low complexity" evidence="6">
    <location>
        <begin position="764"/>
        <end position="773"/>
    </location>
</feature>
<dbReference type="STRING" id="5288.A0A5C5FZT6"/>
<accession>A0A5C5FZT6</accession>
<dbReference type="PANTHER" id="PTHR15598">
    <property type="entry name" value="ENHANCER OF MRNA-DECAPPING PROTEIN 4"/>
    <property type="match status" value="1"/>
</dbReference>
<dbReference type="OrthoDB" id="21128at2759"/>
<dbReference type="GO" id="GO:0000932">
    <property type="term" value="C:P-body"/>
    <property type="evidence" value="ECO:0007669"/>
    <property type="project" value="TreeGrafter"/>
</dbReference>
<dbReference type="InterPro" id="IPR015943">
    <property type="entry name" value="WD40/YVTN_repeat-like_dom_sf"/>
</dbReference>
<proteinExistence type="predicted"/>
<dbReference type="PANTHER" id="PTHR15598:SF5">
    <property type="entry name" value="ENHANCER OF MRNA-DECAPPING PROTEIN 4"/>
    <property type="match status" value="1"/>
</dbReference>
<feature type="compositionally biased region" description="Polar residues" evidence="6">
    <location>
        <begin position="153"/>
        <end position="165"/>
    </location>
</feature>